<evidence type="ECO:0000313" key="3">
    <source>
        <dbReference type="EMBL" id="GAA5162985.1"/>
    </source>
</evidence>
<dbReference type="Gene3D" id="2.40.128.110">
    <property type="entry name" value="Lipid/polyisoprenoid-binding, YceI-like"/>
    <property type="match status" value="1"/>
</dbReference>
<dbReference type="EMBL" id="BAABLD010000007">
    <property type="protein sequence ID" value="GAA5162985.1"/>
    <property type="molecule type" value="Genomic_DNA"/>
</dbReference>
<comment type="caution">
    <text evidence="3">The sequence shown here is derived from an EMBL/GenBank/DDBJ whole genome shotgun (WGS) entry which is preliminary data.</text>
</comment>
<dbReference type="SUPFAM" id="SSF101874">
    <property type="entry name" value="YceI-like"/>
    <property type="match status" value="1"/>
</dbReference>
<dbReference type="InterPro" id="IPR036761">
    <property type="entry name" value="TTHA0802/YceI-like_sf"/>
</dbReference>
<feature type="signal peptide" evidence="1">
    <location>
        <begin position="1"/>
        <end position="23"/>
    </location>
</feature>
<dbReference type="PANTHER" id="PTHR34406:SF1">
    <property type="entry name" value="PROTEIN YCEI"/>
    <property type="match status" value="1"/>
</dbReference>
<dbReference type="RefSeq" id="WP_345532208.1">
    <property type="nucleotide sequence ID" value="NZ_BAABLD010000007.1"/>
</dbReference>
<dbReference type="SMART" id="SM00867">
    <property type="entry name" value="YceI"/>
    <property type="match status" value="1"/>
</dbReference>
<reference evidence="4" key="1">
    <citation type="journal article" date="2019" name="Int. J. Syst. Evol. Microbiol.">
        <title>The Global Catalogue of Microorganisms (GCM) 10K type strain sequencing project: providing services to taxonomists for standard genome sequencing and annotation.</title>
        <authorList>
            <consortium name="The Broad Institute Genomics Platform"/>
            <consortium name="The Broad Institute Genome Sequencing Center for Infectious Disease"/>
            <person name="Wu L."/>
            <person name="Ma J."/>
        </authorList>
    </citation>
    <scope>NUCLEOTIDE SEQUENCE [LARGE SCALE GENOMIC DNA]</scope>
    <source>
        <strain evidence="4">JCM 18715</strain>
    </source>
</reference>
<dbReference type="PANTHER" id="PTHR34406">
    <property type="entry name" value="PROTEIN YCEI"/>
    <property type="match status" value="1"/>
</dbReference>
<feature type="domain" description="Lipid/polyisoprenoid-binding YceI-like" evidence="2">
    <location>
        <begin position="26"/>
        <end position="186"/>
    </location>
</feature>
<name>A0ABP9QK45_9RHOO</name>
<keyword evidence="1" id="KW-0732">Signal</keyword>
<feature type="chain" id="PRO_5046649962" evidence="1">
    <location>
        <begin position="24"/>
        <end position="189"/>
    </location>
</feature>
<dbReference type="InterPro" id="IPR007372">
    <property type="entry name" value="Lipid/polyisoprenoid-bd_YceI"/>
</dbReference>
<dbReference type="Pfam" id="PF04264">
    <property type="entry name" value="YceI"/>
    <property type="match status" value="1"/>
</dbReference>
<accession>A0ABP9QK45</accession>
<sequence length="189" mass="20368">MQITFRRALVGAAALLSLVAAQAVEYKQILSDKSTLGFVYKQMNVPMEGSFKRFKSQLVFDPAKPAAGSAQFEIDVASIDTGSPEGNEEVAGKLWFNTKAFPTAKFVSSAIKPLGNNRFEVSGKMSIKGRTLDVTTPATYRQDGANGVFEGTFVLKRADYGIGEGVWADFGTVANEVQIKFRLLAAAGK</sequence>
<protein>
    <submittedName>
        <fullName evidence="3">YceI family protein</fullName>
    </submittedName>
</protein>
<gene>
    <name evidence="3" type="ORF">GCM10025770_14440</name>
</gene>
<proteinExistence type="predicted"/>
<evidence type="ECO:0000313" key="4">
    <source>
        <dbReference type="Proteomes" id="UP001500547"/>
    </source>
</evidence>
<keyword evidence="4" id="KW-1185">Reference proteome</keyword>
<organism evidence="3 4">
    <name type="scientific">Viridibacterium curvum</name>
    <dbReference type="NCBI Taxonomy" id="1101404"/>
    <lineage>
        <taxon>Bacteria</taxon>
        <taxon>Pseudomonadati</taxon>
        <taxon>Pseudomonadota</taxon>
        <taxon>Betaproteobacteria</taxon>
        <taxon>Rhodocyclales</taxon>
        <taxon>Rhodocyclaceae</taxon>
        <taxon>Viridibacterium</taxon>
    </lineage>
</organism>
<evidence type="ECO:0000256" key="1">
    <source>
        <dbReference type="SAM" id="SignalP"/>
    </source>
</evidence>
<evidence type="ECO:0000259" key="2">
    <source>
        <dbReference type="SMART" id="SM00867"/>
    </source>
</evidence>
<dbReference type="Proteomes" id="UP001500547">
    <property type="component" value="Unassembled WGS sequence"/>
</dbReference>